<organism evidence="3 4">
    <name type="scientific">Alicyclobacillus mengziensis</name>
    <dbReference type="NCBI Taxonomy" id="2931921"/>
    <lineage>
        <taxon>Bacteria</taxon>
        <taxon>Bacillati</taxon>
        <taxon>Bacillota</taxon>
        <taxon>Bacilli</taxon>
        <taxon>Bacillales</taxon>
        <taxon>Alicyclobacillaceae</taxon>
        <taxon>Alicyclobacillus</taxon>
    </lineage>
</organism>
<dbReference type="GO" id="GO:1904680">
    <property type="term" value="F:peptide transmembrane transporter activity"/>
    <property type="evidence" value="ECO:0007669"/>
    <property type="project" value="TreeGrafter"/>
</dbReference>
<proteinExistence type="predicted"/>
<dbReference type="GO" id="GO:0042597">
    <property type="term" value="C:periplasmic space"/>
    <property type="evidence" value="ECO:0007669"/>
    <property type="project" value="UniProtKB-ARBA"/>
</dbReference>
<dbReference type="PIRSF" id="PIRSF002741">
    <property type="entry name" value="MppA"/>
    <property type="match status" value="1"/>
</dbReference>
<keyword evidence="1" id="KW-0732">Signal</keyword>
<gene>
    <name evidence="3" type="ORF">JZ786_01920</name>
</gene>
<dbReference type="Gene3D" id="3.10.105.10">
    <property type="entry name" value="Dipeptide-binding Protein, Domain 3"/>
    <property type="match status" value="1"/>
</dbReference>
<dbReference type="CDD" id="cd08513">
    <property type="entry name" value="PBP2_thermophilic_Hb8_like"/>
    <property type="match status" value="1"/>
</dbReference>
<dbReference type="Proteomes" id="UP000663505">
    <property type="component" value="Chromosome"/>
</dbReference>
<keyword evidence="4" id="KW-1185">Reference proteome</keyword>
<dbReference type="InterPro" id="IPR000914">
    <property type="entry name" value="SBP_5_dom"/>
</dbReference>
<dbReference type="PROSITE" id="PS51257">
    <property type="entry name" value="PROKAR_LIPOPROTEIN"/>
    <property type="match status" value="1"/>
</dbReference>
<evidence type="ECO:0000313" key="4">
    <source>
        <dbReference type="Proteomes" id="UP000663505"/>
    </source>
</evidence>
<name>A0A9X7Z7X6_9BACL</name>
<dbReference type="Pfam" id="PF00496">
    <property type="entry name" value="SBP_bac_5"/>
    <property type="match status" value="1"/>
</dbReference>
<evidence type="ECO:0000259" key="2">
    <source>
        <dbReference type="Pfam" id="PF00496"/>
    </source>
</evidence>
<protein>
    <submittedName>
        <fullName evidence="3">Peptide ABC transporter substrate-binding protein</fullName>
    </submittedName>
</protein>
<reference evidence="3 4" key="1">
    <citation type="submission" date="2021-02" db="EMBL/GenBank/DDBJ databases">
        <title>Alicyclobacillus curvatus sp. nov. and Alicyclobacillus mengziensis sp. nov., two acidophilic bacteria isolated from acid mine drainage.</title>
        <authorList>
            <person name="Huang Y."/>
        </authorList>
    </citation>
    <scope>NUCLEOTIDE SEQUENCE [LARGE SCALE GENOMIC DNA]</scope>
    <source>
        <strain evidence="3 4">S30H14</strain>
    </source>
</reference>
<dbReference type="Gene3D" id="3.40.190.10">
    <property type="entry name" value="Periplasmic binding protein-like II"/>
    <property type="match status" value="1"/>
</dbReference>
<dbReference type="PANTHER" id="PTHR30290">
    <property type="entry name" value="PERIPLASMIC BINDING COMPONENT OF ABC TRANSPORTER"/>
    <property type="match status" value="1"/>
</dbReference>
<dbReference type="GO" id="GO:0043190">
    <property type="term" value="C:ATP-binding cassette (ABC) transporter complex"/>
    <property type="evidence" value="ECO:0007669"/>
    <property type="project" value="InterPro"/>
</dbReference>
<dbReference type="SUPFAM" id="SSF53850">
    <property type="entry name" value="Periplasmic binding protein-like II"/>
    <property type="match status" value="1"/>
</dbReference>
<feature type="signal peptide" evidence="1">
    <location>
        <begin position="1"/>
        <end position="30"/>
    </location>
</feature>
<dbReference type="RefSeq" id="WP_206657168.1">
    <property type="nucleotide sequence ID" value="NZ_CP071182.1"/>
</dbReference>
<feature type="chain" id="PRO_5040967115" evidence="1">
    <location>
        <begin position="31"/>
        <end position="531"/>
    </location>
</feature>
<sequence>MRNWKAAAVLSVSLPALVLAVAGCGTSTNASTSKPLVMSINHNPDNLTPGLGSLAADDGPESLLNAPLIYLDQNDKWQPDLATKWTESANGLTYTFTLNPKAKWSDGSPVTPQDVVYTWHYYTNKNIHFTYVTGWNKVKDVKAIGNNQVQFTLTSPYAPFLSTVASSYIVPQKTFSKWTANQINHGQYDSSPVGDGPYILKKWTPDQELDFVPNPYWFGPKVKIQHIVYRIIPDSTTAFNELKAGNLTIGTIPAADVNQAKSLNSQFNLIKPLNATYNQVTPIEHGFLKDVKVRQALDYATPRSKIVTDILHGMAVPAADDQVPGGYWNDPNVKPRAFDPQKAAAILKADGFTKGAGGYLYKNGVKFEVPIWTGSTSHTNILIAQVISQAWKSIGVDAPVKTADWSFIFGQNGPQFNGKMEALLFSWGQGVFPDDTIDFNSKYIITSATSPGENAEHYSNPQMDKLTVEGTTLASKSARQKVYYQIQQLEHSTVPIIFLYWTKSEVAVSKNLHGYQQTVFGTTPVWDWSLS</sequence>
<dbReference type="GO" id="GO:0015833">
    <property type="term" value="P:peptide transport"/>
    <property type="evidence" value="ECO:0007669"/>
    <property type="project" value="TreeGrafter"/>
</dbReference>
<dbReference type="InterPro" id="IPR039424">
    <property type="entry name" value="SBP_5"/>
</dbReference>
<dbReference type="AlphaFoldDB" id="A0A9X7Z7X6"/>
<dbReference type="InterPro" id="IPR030678">
    <property type="entry name" value="Peptide/Ni-bd"/>
</dbReference>
<dbReference type="EMBL" id="CP071182">
    <property type="protein sequence ID" value="QSO47825.1"/>
    <property type="molecule type" value="Genomic_DNA"/>
</dbReference>
<dbReference type="KEGG" id="afx:JZ786_01920"/>
<evidence type="ECO:0000256" key="1">
    <source>
        <dbReference type="SAM" id="SignalP"/>
    </source>
</evidence>
<evidence type="ECO:0000313" key="3">
    <source>
        <dbReference type="EMBL" id="QSO47825.1"/>
    </source>
</evidence>
<dbReference type="Gene3D" id="3.90.76.10">
    <property type="entry name" value="Dipeptide-binding Protein, Domain 1"/>
    <property type="match status" value="1"/>
</dbReference>
<accession>A0A9X7Z7X6</accession>
<feature type="domain" description="Solute-binding protein family 5" evidence="2">
    <location>
        <begin position="77"/>
        <end position="436"/>
    </location>
</feature>